<dbReference type="Proteomes" id="UP000824469">
    <property type="component" value="Unassembled WGS sequence"/>
</dbReference>
<dbReference type="Gene3D" id="1.10.10.60">
    <property type="entry name" value="Homeodomain-like"/>
    <property type="match status" value="2"/>
</dbReference>
<evidence type="ECO:0000313" key="9">
    <source>
        <dbReference type="EMBL" id="KAH9307748.1"/>
    </source>
</evidence>
<comment type="subcellular location">
    <subcellularLocation>
        <location evidence="1">Nucleus</location>
    </subcellularLocation>
</comment>
<evidence type="ECO:0000256" key="6">
    <source>
        <dbReference type="ARBA" id="ARBA00023242"/>
    </source>
</evidence>
<reference evidence="9 10" key="1">
    <citation type="journal article" date="2021" name="Nat. Plants">
        <title>The Taxus genome provides insights into paclitaxel biosynthesis.</title>
        <authorList>
            <person name="Xiong X."/>
            <person name="Gou J."/>
            <person name="Liao Q."/>
            <person name="Li Y."/>
            <person name="Zhou Q."/>
            <person name="Bi G."/>
            <person name="Li C."/>
            <person name="Du R."/>
            <person name="Wang X."/>
            <person name="Sun T."/>
            <person name="Guo L."/>
            <person name="Liang H."/>
            <person name="Lu P."/>
            <person name="Wu Y."/>
            <person name="Zhang Z."/>
            <person name="Ro D.K."/>
            <person name="Shang Y."/>
            <person name="Huang S."/>
            <person name="Yan J."/>
        </authorList>
    </citation>
    <scope>NUCLEOTIDE SEQUENCE [LARGE SCALE GENOMIC DNA]</scope>
    <source>
        <strain evidence="9">Ta-2019</strain>
    </source>
</reference>
<evidence type="ECO:0000256" key="1">
    <source>
        <dbReference type="ARBA" id="ARBA00004123"/>
    </source>
</evidence>
<evidence type="ECO:0000256" key="2">
    <source>
        <dbReference type="ARBA" id="ARBA00022737"/>
    </source>
</evidence>
<proteinExistence type="predicted"/>
<dbReference type="InterPro" id="IPR051953">
    <property type="entry name" value="Plant_SW-associated_TFs"/>
</dbReference>
<sequence length="158" mass="18622">LKRCGKSCRLRWLNYLRPGLKRGAFSLMETKIIVEAHAAFGNRWSVIANLLPGRTDNDIKNLWNSSIKKKIFFMGVDHRYNKRNVSSISCQMNKQEKQNCRDFVPDAVDDVLEKDSTFHSNHLLEPFEDESHVEESSLQTLTWEEFDNFWEDLNWEEP</sequence>
<comment type="caution">
    <text evidence="9">The sequence shown here is derived from an EMBL/GenBank/DDBJ whole genome shotgun (WGS) entry which is preliminary data.</text>
</comment>
<name>A0AA38FQR2_TAXCH</name>
<organism evidence="9 10">
    <name type="scientific">Taxus chinensis</name>
    <name type="common">Chinese yew</name>
    <name type="synonym">Taxus wallichiana var. chinensis</name>
    <dbReference type="NCBI Taxonomy" id="29808"/>
    <lineage>
        <taxon>Eukaryota</taxon>
        <taxon>Viridiplantae</taxon>
        <taxon>Streptophyta</taxon>
        <taxon>Embryophyta</taxon>
        <taxon>Tracheophyta</taxon>
        <taxon>Spermatophyta</taxon>
        <taxon>Pinopsida</taxon>
        <taxon>Pinidae</taxon>
        <taxon>Conifers II</taxon>
        <taxon>Cupressales</taxon>
        <taxon>Taxaceae</taxon>
        <taxon>Taxus</taxon>
    </lineage>
</organism>
<feature type="domain" description="Myb-like" evidence="7">
    <location>
        <begin position="17"/>
        <end position="67"/>
    </location>
</feature>
<dbReference type="SMART" id="SM00717">
    <property type="entry name" value="SANT"/>
    <property type="match status" value="1"/>
</dbReference>
<evidence type="ECO:0000256" key="3">
    <source>
        <dbReference type="ARBA" id="ARBA00023015"/>
    </source>
</evidence>
<keyword evidence="6" id="KW-0539">Nucleus</keyword>
<evidence type="ECO:0000259" key="8">
    <source>
        <dbReference type="PROSITE" id="PS51294"/>
    </source>
</evidence>
<dbReference type="InterPro" id="IPR009057">
    <property type="entry name" value="Homeodomain-like_sf"/>
</dbReference>
<dbReference type="PROSITE" id="PS50090">
    <property type="entry name" value="MYB_LIKE"/>
    <property type="match status" value="1"/>
</dbReference>
<evidence type="ECO:0000256" key="5">
    <source>
        <dbReference type="ARBA" id="ARBA00023163"/>
    </source>
</evidence>
<evidence type="ECO:0000256" key="4">
    <source>
        <dbReference type="ARBA" id="ARBA00023125"/>
    </source>
</evidence>
<dbReference type="GO" id="GO:0005634">
    <property type="term" value="C:nucleus"/>
    <property type="evidence" value="ECO:0007669"/>
    <property type="project" value="UniProtKB-SubCell"/>
</dbReference>
<dbReference type="Pfam" id="PF00249">
    <property type="entry name" value="Myb_DNA-binding"/>
    <property type="match status" value="1"/>
</dbReference>
<gene>
    <name evidence="9" type="ORF">KI387_035659</name>
</gene>
<evidence type="ECO:0000313" key="10">
    <source>
        <dbReference type="Proteomes" id="UP000824469"/>
    </source>
</evidence>
<dbReference type="GO" id="GO:0003677">
    <property type="term" value="F:DNA binding"/>
    <property type="evidence" value="ECO:0007669"/>
    <property type="project" value="UniProtKB-KW"/>
</dbReference>
<dbReference type="AlphaFoldDB" id="A0AA38FQR2"/>
<protein>
    <submittedName>
        <fullName evidence="9">Uncharacterized protein</fullName>
    </submittedName>
</protein>
<keyword evidence="10" id="KW-1185">Reference proteome</keyword>
<feature type="non-terminal residue" evidence="9">
    <location>
        <position position="158"/>
    </location>
</feature>
<dbReference type="InterPro" id="IPR017930">
    <property type="entry name" value="Myb_dom"/>
</dbReference>
<feature type="domain" description="HTH myb-type" evidence="8">
    <location>
        <begin position="17"/>
        <end position="71"/>
    </location>
</feature>
<evidence type="ECO:0000259" key="7">
    <source>
        <dbReference type="PROSITE" id="PS50090"/>
    </source>
</evidence>
<keyword evidence="4" id="KW-0238">DNA-binding</keyword>
<keyword evidence="5" id="KW-0804">Transcription</keyword>
<keyword evidence="2" id="KW-0677">Repeat</keyword>
<dbReference type="PROSITE" id="PS51294">
    <property type="entry name" value="HTH_MYB"/>
    <property type="match status" value="1"/>
</dbReference>
<dbReference type="InterPro" id="IPR001005">
    <property type="entry name" value="SANT/Myb"/>
</dbReference>
<dbReference type="PANTHER" id="PTHR47997">
    <property type="entry name" value="MYB DOMAIN PROTEIN 55"/>
    <property type="match status" value="1"/>
</dbReference>
<keyword evidence="3" id="KW-0805">Transcription regulation</keyword>
<accession>A0AA38FQR2</accession>
<feature type="non-terminal residue" evidence="9">
    <location>
        <position position="1"/>
    </location>
</feature>
<dbReference type="EMBL" id="JAHRHJ020000007">
    <property type="protein sequence ID" value="KAH9307748.1"/>
    <property type="molecule type" value="Genomic_DNA"/>
</dbReference>
<dbReference type="CDD" id="cd00167">
    <property type="entry name" value="SANT"/>
    <property type="match status" value="1"/>
</dbReference>
<dbReference type="SUPFAM" id="SSF46689">
    <property type="entry name" value="Homeodomain-like"/>
    <property type="match status" value="1"/>
</dbReference>